<protein>
    <recommendedName>
        <fullName evidence="2">Hydrogenase expression/formation protein</fullName>
    </recommendedName>
</protein>
<dbReference type="InterPro" id="IPR010893">
    <property type="entry name" value="NiFe-hyd_mat_HyaE"/>
</dbReference>
<dbReference type="STRING" id="28066.RF819_15905"/>
<dbReference type="InterPro" id="IPR036249">
    <property type="entry name" value="Thioredoxin-like_sf"/>
</dbReference>
<comment type="similarity">
    <text evidence="1 2">Belongs to the HupG/HyaE family.</text>
</comment>
<dbReference type="Proteomes" id="UP000190750">
    <property type="component" value="Unassembled WGS sequence"/>
</dbReference>
<organism evidence="3 4">
    <name type="scientific">Rhodoferax fermentans</name>
    <dbReference type="NCBI Taxonomy" id="28066"/>
    <lineage>
        <taxon>Bacteria</taxon>
        <taxon>Pseudomonadati</taxon>
        <taxon>Pseudomonadota</taxon>
        <taxon>Betaproteobacteria</taxon>
        <taxon>Burkholderiales</taxon>
        <taxon>Comamonadaceae</taxon>
        <taxon>Rhodoferax</taxon>
    </lineage>
</organism>
<proteinExistence type="inferred from homology"/>
<dbReference type="RefSeq" id="WP_078365873.1">
    <property type="nucleotide sequence ID" value="NZ_MTJN01000002.1"/>
</dbReference>
<reference evidence="3 4" key="1">
    <citation type="submission" date="2017-01" db="EMBL/GenBank/DDBJ databases">
        <title>Genome sequencing of Rhodoferax fermentans JCM 7819.</title>
        <authorList>
            <person name="Kim Y.J."/>
            <person name="Farh M.E.-A."/>
            <person name="Yang D.-C."/>
        </authorList>
    </citation>
    <scope>NUCLEOTIDE SEQUENCE [LARGE SCALE GENOMIC DNA]</scope>
    <source>
        <strain evidence="3 4">JCM 7819</strain>
    </source>
</reference>
<comment type="caution">
    <text evidence="3">The sequence shown here is derived from an EMBL/GenBank/DDBJ whole genome shotgun (WGS) entry which is preliminary data.</text>
</comment>
<sequence>MTHFDIDAPPLLAQLVHKHQASWINFDNLKAWLANQHGDHVLLFAGDPIRFPEAVDVAVVLPELQKASASVGRPFGMAVAVPDTAEALAKTFGSQRWPTLMFFRDGDYVTTLSGMHDWTDYLALLAQALATPKGRAPTIGIPLVSSQAPTASCH</sequence>
<evidence type="ECO:0000313" key="3">
    <source>
        <dbReference type="EMBL" id="OOV08006.1"/>
    </source>
</evidence>
<gene>
    <name evidence="3" type="ORF">RF819_15905</name>
</gene>
<accession>A0A1T1AV65</accession>
<dbReference type="Pfam" id="PF07449">
    <property type="entry name" value="HyaE"/>
    <property type="match status" value="1"/>
</dbReference>
<dbReference type="AlphaFoldDB" id="A0A1T1AV65"/>
<dbReference type="PIRSF" id="PIRSF038934">
    <property type="entry name" value="HyaE_HupG"/>
    <property type="match status" value="1"/>
</dbReference>
<evidence type="ECO:0000313" key="4">
    <source>
        <dbReference type="Proteomes" id="UP000190750"/>
    </source>
</evidence>
<dbReference type="Gene3D" id="3.40.30.10">
    <property type="entry name" value="Glutaredoxin"/>
    <property type="match status" value="1"/>
</dbReference>
<name>A0A1T1AV65_RHOFE</name>
<dbReference type="CDD" id="cd02965">
    <property type="entry name" value="HyaE"/>
    <property type="match status" value="1"/>
</dbReference>
<evidence type="ECO:0000256" key="1">
    <source>
        <dbReference type="ARBA" id="ARBA00009004"/>
    </source>
</evidence>
<evidence type="ECO:0000256" key="2">
    <source>
        <dbReference type="PIRNR" id="PIRNR038934"/>
    </source>
</evidence>
<dbReference type="OrthoDB" id="215495at2"/>
<keyword evidence="4" id="KW-1185">Reference proteome</keyword>
<dbReference type="EMBL" id="MTJN01000002">
    <property type="protein sequence ID" value="OOV08006.1"/>
    <property type="molecule type" value="Genomic_DNA"/>
</dbReference>
<dbReference type="SUPFAM" id="SSF52833">
    <property type="entry name" value="Thioredoxin-like"/>
    <property type="match status" value="1"/>
</dbReference>